<keyword evidence="1" id="KW-0175">Coiled coil</keyword>
<evidence type="ECO:0000256" key="2">
    <source>
        <dbReference type="SAM" id="SignalP"/>
    </source>
</evidence>
<accession>A0ABX7MWX4</accession>
<evidence type="ECO:0000313" key="3">
    <source>
        <dbReference type="EMBL" id="QSQ10689.1"/>
    </source>
</evidence>
<dbReference type="Proteomes" id="UP000663090">
    <property type="component" value="Chromosome"/>
</dbReference>
<protein>
    <recommendedName>
        <fullName evidence="5">Lipoprotein</fullName>
    </recommendedName>
</protein>
<keyword evidence="2" id="KW-0732">Signal</keyword>
<name>A0ABX7MWX4_9BACT</name>
<gene>
    <name evidence="3" type="ORF">JY572_19780</name>
</gene>
<dbReference type="EMBL" id="CP071091">
    <property type="protein sequence ID" value="QSQ10689.1"/>
    <property type="molecule type" value="Genomic_DNA"/>
</dbReference>
<evidence type="ECO:0000256" key="1">
    <source>
        <dbReference type="SAM" id="Coils"/>
    </source>
</evidence>
<feature type="chain" id="PRO_5046995390" description="Lipoprotein" evidence="2">
    <location>
        <begin position="36"/>
        <end position="793"/>
    </location>
</feature>
<evidence type="ECO:0008006" key="5">
    <source>
        <dbReference type="Google" id="ProtNLM"/>
    </source>
</evidence>
<proteinExistence type="predicted"/>
<keyword evidence="4" id="KW-1185">Reference proteome</keyword>
<evidence type="ECO:0000313" key="4">
    <source>
        <dbReference type="Proteomes" id="UP000663090"/>
    </source>
</evidence>
<organism evidence="3 4">
    <name type="scientific">Myxococcus landrumensis</name>
    <dbReference type="NCBI Taxonomy" id="2813577"/>
    <lineage>
        <taxon>Bacteria</taxon>
        <taxon>Pseudomonadati</taxon>
        <taxon>Myxococcota</taxon>
        <taxon>Myxococcia</taxon>
        <taxon>Myxococcales</taxon>
        <taxon>Cystobacterineae</taxon>
        <taxon>Myxococcaceae</taxon>
        <taxon>Myxococcus</taxon>
    </lineage>
</organism>
<feature type="coiled-coil region" evidence="1">
    <location>
        <begin position="242"/>
        <end position="269"/>
    </location>
</feature>
<dbReference type="RefSeq" id="WP_206712458.1">
    <property type="nucleotide sequence ID" value="NZ_CP071091.1"/>
</dbReference>
<reference evidence="3 4" key="1">
    <citation type="submission" date="2021-02" db="EMBL/GenBank/DDBJ databases">
        <title>De Novo genome assembly of isolated myxobacteria.</title>
        <authorList>
            <person name="Stevens D.C."/>
        </authorList>
    </citation>
    <scope>NUCLEOTIDE SEQUENCE [LARGE SCALE GENOMIC DNA]</scope>
    <source>
        <strain evidence="3 4">SCHIC003</strain>
    </source>
</reference>
<feature type="signal peptide" evidence="2">
    <location>
        <begin position="1"/>
        <end position="35"/>
    </location>
</feature>
<sequence>MRNRLNFFSRARGSRAPRGILALLLALLCARPAWADTYDIVWETVSYIGSRGSNNNATIVREGIPIFDVNLIPLPTYTVPNRLQVAQNGDRYNMFHASFDSVLLRPGANSFYFGITTVGGDSQTYTTELVRLARPGQPPLPLFSVNRAGTAFTGATNVNFSLRELNPGLADRLAEMERAISEDRNKILGNATSIADMQARQARLDSLQAELETLLQKGFDELTAAELDALLKRYADLPSGTRNALVNLVADLKKNVAQLRAEIARITTELGLHVDEAVSLIEAAVAQAGHDLNSPDSFETGSGLDEVPDVTVPEVVPNDDFDPEHDPYAAFAQQVISRLEQQMGTGAAEDRRGFLSTVRGWRVNVAAMQRSLEARAAVSTQEWAAFLNARQSVASYVLTFMDESGWFLDSPIPLEIRERLDSVLMAHTPQSATALKDALAGWDANMTPEERLLLDTINAMLQGAASAIMGVDWGFERLLELTQMVNSAATAAVEISRIAIGFTPVGDILDLCEAVTGKKFCMPGGEDLSTEERVASGLGVFIGSGAFWHGVMAVAPVGARVAKTIDNLLLDLGAAEARLLRTRLGDNAIAHLGDLTGAQIKHLADVYGDVFVTKFASTVGGESMRKVVGLDIFGAMWSPQVRDTVFTKNLGAAVRNLPPMKGLYLDEVRLLLPQKGFVMKASDNVQEVWAHADGSIIRIAPNGTGGRPRPHLKKEISHTPNQWADADIACKVTDTNVLVPQGQKEARAGFNKWFREAMMAKSKNAGARDLDAAERAMLEQIWADASHMDLTPL</sequence>